<dbReference type="InterPro" id="IPR035980">
    <property type="entry name" value="Ribosomal_bS6_sf"/>
</dbReference>
<dbReference type="GO" id="GO:0003735">
    <property type="term" value="F:structural constituent of ribosome"/>
    <property type="evidence" value="ECO:0007669"/>
    <property type="project" value="InterPro"/>
</dbReference>
<dbReference type="GeneID" id="24268913"/>
<dbReference type="EMBL" id="KQ001686">
    <property type="protein sequence ID" value="KJP86785.1"/>
    <property type="molecule type" value="Genomic_DNA"/>
</dbReference>
<dbReference type="NCBIfam" id="TIGR00166">
    <property type="entry name" value="S6"/>
    <property type="match status" value="1"/>
</dbReference>
<evidence type="ECO:0000256" key="2">
    <source>
        <dbReference type="SAM" id="MobiDB-lite"/>
    </source>
</evidence>
<dbReference type="RefSeq" id="XP_012336633.1">
    <property type="nucleotide sequence ID" value="XM_012481210.1"/>
</dbReference>
<comment type="similarity">
    <text evidence="1">Belongs to the bacterial ribosomal protein bS6 family.</text>
</comment>
<keyword evidence="3" id="KW-0689">Ribosomal protein</keyword>
<dbReference type="GO" id="GO:0005840">
    <property type="term" value="C:ribosome"/>
    <property type="evidence" value="ECO:0007669"/>
    <property type="project" value="UniProtKB-KW"/>
</dbReference>
<protein>
    <submittedName>
        <fullName evidence="3">Ribosomal protein S6</fullName>
    </submittedName>
</protein>
<keyword evidence="4" id="KW-1185">Reference proteome</keyword>
<accession>A0A0D9QI93</accession>
<proteinExistence type="inferred from homology"/>
<dbReference type="SUPFAM" id="SSF54995">
    <property type="entry name" value="Ribosomal protein S6"/>
    <property type="match status" value="1"/>
</dbReference>
<dbReference type="HAMAP" id="MF_00360">
    <property type="entry name" value="Ribosomal_bS6"/>
    <property type="match status" value="1"/>
</dbReference>
<evidence type="ECO:0000256" key="1">
    <source>
        <dbReference type="ARBA" id="ARBA00009512"/>
    </source>
</evidence>
<dbReference type="InterPro" id="IPR000529">
    <property type="entry name" value="Ribosomal_bS6"/>
</dbReference>
<keyword evidence="3" id="KW-0687">Ribonucleoprotein</keyword>
<dbReference type="InterPro" id="IPR014717">
    <property type="entry name" value="Transl_elong_EF1B/ribsomal_bS6"/>
</dbReference>
<dbReference type="GO" id="GO:0019843">
    <property type="term" value="F:rRNA binding"/>
    <property type="evidence" value="ECO:0007669"/>
    <property type="project" value="InterPro"/>
</dbReference>
<feature type="compositionally biased region" description="Polar residues" evidence="2">
    <location>
        <begin position="169"/>
        <end position="185"/>
    </location>
</feature>
<evidence type="ECO:0000313" key="4">
    <source>
        <dbReference type="Proteomes" id="UP000054561"/>
    </source>
</evidence>
<name>A0A0D9QI93_PLAFR</name>
<dbReference type="Gene3D" id="3.30.70.60">
    <property type="match status" value="1"/>
</dbReference>
<evidence type="ECO:0000313" key="3">
    <source>
        <dbReference type="EMBL" id="KJP86785.1"/>
    </source>
</evidence>
<dbReference type="Proteomes" id="UP000054561">
    <property type="component" value="Unassembled WGS sequence"/>
</dbReference>
<dbReference type="InterPro" id="IPR020814">
    <property type="entry name" value="Ribosomal_S6_plastid/chlpt"/>
</dbReference>
<gene>
    <name evidence="3" type="ORF">AK88_03599</name>
</gene>
<dbReference type="OrthoDB" id="375701at2759"/>
<sequence>MKPFFLNCINNIVKGKRENKVKHLLNFILAKQRGGHLHDDDVVYPVSTLCSFLHALSQQVGRPGGDEHPTLTTPTAPRTRTTAVLHFVRTSELHVRSFVDALLKQFHAKGDASEEAIRSCTYLLNALCLLDYDNQASHSSELLSRVVNAFVQLNRRYLNDGENRDQRGQVPQGTRTQLGVETTQEDSYNSQVRSQMLTEVLTVINKHFVKLKMSNEHMNLVSVFYLEVINYLFASNVLRVMPPEDAHHTYEHGHMKTEPYPRVVVTTHINANHMNLNRIKQFYSEVHLDVHHFVSIALFVKKYAGVLNRFQLRQGGSPRAVGEEATDHLRRTLNETIVQIYLNLFWRSKWDDKSSQGSYPNGRQHICNEDTDLGRVPFHNAKKEATSYPYLEQNQSLQGDPSNPTSPFLLIWSYFPHEFTQLYNSQKIKIDLVINQNVMNLVSCLNALSLTQLASDWMACDHFNKQIYTHILSFKLLLHITNGGKNFPRRDFLLNAFFVYNNFWHFIIKFYASVLYTNSLVSLLGCFCAGRVKGITTWRSGHLPIRIINEEVLRRWKRGGTNYMYSPSSDQAFNRVHTPQMNYLPGALLTPQCPLPLMANKRHLFNMCSFYAQVNFHDEAFARVLAKTTTHNLTRLGQKDIMAVVYYLGNATPTGGGMLFQLVVTHIERHITTYDMCDLHLLLKTLLKYTHQQEGEENICVNHITTVLHHILIRILIVCCEMDTKDKAAPQLSRHGKTKEEEMIPQQLHFTKTLHEFYHLLLSCQRLNSMLITQRSNTTQQVAAGTTALSITQEEMQAVYSKLLRARPDFFTPSTGMLTKGEKNPFLRDTLNILNVVVKLMKNNRFPSLYETCCIPMCDAMYLLTKRNKNPLYCFSVSEWVSLLLCHCKVGHIPDYLNEYLSRLRAQLPTQLHAERWQFKGVHMKDLHLIRILSHRLKSLHLKNAELFAPFSVRAQGRHPSKFTPVCHVLGAAGEGRAFITAPVITRLSNRNCYPHNTKHSADPTATQGIGRRNHFQLRGSLNDYIYKLLLRRFKKVTHKDQVNTFKSVLSPLRSYNIDFLFSCTHSISEIKKKISEYIYELKLVDAQNFKVVYLGKRRLVRPIKKQLEAYYVLFSFQIYPSLISEVKRKLLLQDAVLRFIVTKNEKTSKTLEYEENGAVRRAQYATEAKFFQKNDS</sequence>
<dbReference type="Pfam" id="PF01250">
    <property type="entry name" value="Ribosomal_S6"/>
    <property type="match status" value="1"/>
</dbReference>
<feature type="region of interest" description="Disordered" evidence="2">
    <location>
        <begin position="161"/>
        <end position="185"/>
    </location>
</feature>
<dbReference type="GO" id="GO:0006412">
    <property type="term" value="P:translation"/>
    <property type="evidence" value="ECO:0007669"/>
    <property type="project" value="InterPro"/>
</dbReference>
<dbReference type="AlphaFoldDB" id="A0A0D9QI93"/>
<reference evidence="3 4" key="1">
    <citation type="submission" date="2014-03" db="EMBL/GenBank/DDBJ databases">
        <title>The Genome Sequence of Plasmodium fragile nilgiri.</title>
        <authorList>
            <consortium name="The Broad Institute Genomics Platform"/>
            <consortium name="The Broad Institute Genome Sequencing Center for Infectious Disease"/>
            <person name="Neafsey D."/>
            <person name="Duraisingh M."/>
            <person name="Young S.K."/>
            <person name="Zeng Q."/>
            <person name="Gargeya S."/>
            <person name="Abouelleil A."/>
            <person name="Alvarado L."/>
            <person name="Chapman S.B."/>
            <person name="Gainer-Dewar J."/>
            <person name="Goldberg J."/>
            <person name="Griggs A."/>
            <person name="Gujja S."/>
            <person name="Hansen M."/>
            <person name="Howarth C."/>
            <person name="Imamovic A."/>
            <person name="Larimer J."/>
            <person name="Pearson M."/>
            <person name="Poon T.W."/>
            <person name="Priest M."/>
            <person name="Roberts A."/>
            <person name="Saif S."/>
            <person name="Shea T."/>
            <person name="Sykes S."/>
            <person name="Wortman J."/>
            <person name="Nusbaum C."/>
            <person name="Birren B."/>
        </authorList>
    </citation>
    <scope>NUCLEOTIDE SEQUENCE [LARGE SCALE GENOMIC DNA]</scope>
    <source>
        <strain evidence="4">nilgiri</strain>
    </source>
</reference>
<dbReference type="CDD" id="cd00473">
    <property type="entry name" value="bS6"/>
    <property type="match status" value="1"/>
</dbReference>
<dbReference type="OMA" id="WGININI"/>
<dbReference type="VEuPathDB" id="PlasmoDB:AK88_03599"/>
<organism evidence="3 4">
    <name type="scientific">Plasmodium fragile</name>
    <dbReference type="NCBI Taxonomy" id="5857"/>
    <lineage>
        <taxon>Eukaryota</taxon>
        <taxon>Sar</taxon>
        <taxon>Alveolata</taxon>
        <taxon>Apicomplexa</taxon>
        <taxon>Aconoidasida</taxon>
        <taxon>Haemosporida</taxon>
        <taxon>Plasmodiidae</taxon>
        <taxon>Plasmodium</taxon>
        <taxon>Plasmodium (Plasmodium)</taxon>
    </lineage>
</organism>